<feature type="transmembrane region" description="Helical" evidence="8">
    <location>
        <begin position="284"/>
        <end position="305"/>
    </location>
</feature>
<protein>
    <recommendedName>
        <fullName evidence="9">t-SNARE coiled-coil homology domain-containing protein</fullName>
    </recommendedName>
</protein>
<organism evidence="10 11">
    <name type="scientific">Scleroderma citrinum Foug A</name>
    <dbReference type="NCBI Taxonomy" id="1036808"/>
    <lineage>
        <taxon>Eukaryota</taxon>
        <taxon>Fungi</taxon>
        <taxon>Dikarya</taxon>
        <taxon>Basidiomycota</taxon>
        <taxon>Agaricomycotina</taxon>
        <taxon>Agaricomycetes</taxon>
        <taxon>Agaricomycetidae</taxon>
        <taxon>Boletales</taxon>
        <taxon>Sclerodermatineae</taxon>
        <taxon>Sclerodermataceae</taxon>
        <taxon>Scleroderma</taxon>
    </lineage>
</organism>
<sequence length="343" mass="37531">MARDRLAALRAQRQGDQEGIELQGVQQAPPLGGTDTSQPNDISTMSGFYSEITAIQDSISQFNASITAISDLHARSLNALSDQESSANASRLDELTESTRTLSNGLSKRIKALQAPVRGLSRNDAEIRKNRITLVHGKFVEALQRYQVVEQQYRQRYKDRVERQFKIVKPNASPEEVSAVVNNTEGNGDGIFLQAISTSNRYGESRQAYREVQERHQDIQRIEHTLGELAQLFSDMANLINEQQNQFDDIEAKAENVDLETKKGCEQVGISVGHARSARRKRWICFWLTIIIILIGLGVGLGVYFSQNPPGSSSSSSSTATVTETATAASTATPSAAASAGTS</sequence>
<dbReference type="GO" id="GO:0000149">
    <property type="term" value="F:SNARE binding"/>
    <property type="evidence" value="ECO:0007669"/>
    <property type="project" value="TreeGrafter"/>
</dbReference>
<dbReference type="GO" id="GO:0005886">
    <property type="term" value="C:plasma membrane"/>
    <property type="evidence" value="ECO:0007669"/>
    <property type="project" value="TreeGrafter"/>
</dbReference>
<keyword evidence="5" id="KW-0175">Coiled coil</keyword>
<evidence type="ECO:0000256" key="2">
    <source>
        <dbReference type="ARBA" id="ARBA00009063"/>
    </source>
</evidence>
<dbReference type="InterPro" id="IPR010989">
    <property type="entry name" value="SNARE"/>
</dbReference>
<keyword evidence="3 8" id="KW-0812">Transmembrane</keyword>
<keyword evidence="4 8" id="KW-1133">Transmembrane helix</keyword>
<evidence type="ECO:0000256" key="8">
    <source>
        <dbReference type="SAM" id="Phobius"/>
    </source>
</evidence>
<dbReference type="GO" id="GO:0006906">
    <property type="term" value="P:vesicle fusion"/>
    <property type="evidence" value="ECO:0007669"/>
    <property type="project" value="TreeGrafter"/>
</dbReference>
<evidence type="ECO:0000313" key="11">
    <source>
        <dbReference type="Proteomes" id="UP000053989"/>
    </source>
</evidence>
<evidence type="ECO:0000256" key="1">
    <source>
        <dbReference type="ARBA" id="ARBA00004211"/>
    </source>
</evidence>
<feature type="domain" description="T-SNARE coiled-coil homology" evidence="9">
    <location>
        <begin position="209"/>
        <end position="271"/>
    </location>
</feature>
<feature type="region of interest" description="Disordered" evidence="7">
    <location>
        <begin position="310"/>
        <end position="343"/>
    </location>
</feature>
<dbReference type="Proteomes" id="UP000053989">
    <property type="component" value="Unassembled WGS sequence"/>
</dbReference>
<evidence type="ECO:0000256" key="5">
    <source>
        <dbReference type="ARBA" id="ARBA00023054"/>
    </source>
</evidence>
<dbReference type="GO" id="GO:0031201">
    <property type="term" value="C:SNARE complex"/>
    <property type="evidence" value="ECO:0007669"/>
    <property type="project" value="TreeGrafter"/>
</dbReference>
<evidence type="ECO:0000256" key="4">
    <source>
        <dbReference type="ARBA" id="ARBA00022989"/>
    </source>
</evidence>
<dbReference type="Gene3D" id="1.20.58.70">
    <property type="match status" value="1"/>
</dbReference>
<dbReference type="OrthoDB" id="10255013at2759"/>
<keyword evidence="11" id="KW-1185">Reference proteome</keyword>
<dbReference type="FunFam" id="1.20.58.70:FF:000008">
    <property type="entry name" value="Syntaxin family protein"/>
    <property type="match status" value="1"/>
</dbReference>
<dbReference type="HOGENOM" id="CLU_042423_0_1_1"/>
<feature type="compositionally biased region" description="Low complexity" evidence="7">
    <location>
        <begin position="312"/>
        <end position="343"/>
    </location>
</feature>
<dbReference type="EMBL" id="KN822126">
    <property type="protein sequence ID" value="KIM55868.1"/>
    <property type="molecule type" value="Genomic_DNA"/>
</dbReference>
<name>A0A0C2Z204_9AGAM</name>
<dbReference type="InterPro" id="IPR000727">
    <property type="entry name" value="T_SNARE_dom"/>
</dbReference>
<dbReference type="SMART" id="SM00397">
    <property type="entry name" value="t_SNARE"/>
    <property type="match status" value="1"/>
</dbReference>
<evidence type="ECO:0000256" key="6">
    <source>
        <dbReference type="ARBA" id="ARBA00023136"/>
    </source>
</evidence>
<dbReference type="GO" id="GO:0012505">
    <property type="term" value="C:endomembrane system"/>
    <property type="evidence" value="ECO:0007669"/>
    <property type="project" value="TreeGrafter"/>
</dbReference>
<dbReference type="AlphaFoldDB" id="A0A0C2Z204"/>
<dbReference type="GO" id="GO:0006887">
    <property type="term" value="P:exocytosis"/>
    <property type="evidence" value="ECO:0007669"/>
    <property type="project" value="TreeGrafter"/>
</dbReference>
<dbReference type="CDD" id="cd15849">
    <property type="entry name" value="SNARE_Sso1"/>
    <property type="match status" value="1"/>
</dbReference>
<dbReference type="InterPro" id="IPR045242">
    <property type="entry name" value="Syntaxin"/>
</dbReference>
<reference evidence="11" key="2">
    <citation type="submission" date="2015-01" db="EMBL/GenBank/DDBJ databases">
        <title>Evolutionary Origins and Diversification of the Mycorrhizal Mutualists.</title>
        <authorList>
            <consortium name="DOE Joint Genome Institute"/>
            <consortium name="Mycorrhizal Genomics Consortium"/>
            <person name="Kohler A."/>
            <person name="Kuo A."/>
            <person name="Nagy L.G."/>
            <person name="Floudas D."/>
            <person name="Copeland A."/>
            <person name="Barry K.W."/>
            <person name="Cichocki N."/>
            <person name="Veneault-Fourrey C."/>
            <person name="LaButti K."/>
            <person name="Lindquist E.A."/>
            <person name="Lipzen A."/>
            <person name="Lundell T."/>
            <person name="Morin E."/>
            <person name="Murat C."/>
            <person name="Riley R."/>
            <person name="Ohm R."/>
            <person name="Sun H."/>
            <person name="Tunlid A."/>
            <person name="Henrissat B."/>
            <person name="Grigoriev I.V."/>
            <person name="Hibbett D.S."/>
            <person name="Martin F."/>
        </authorList>
    </citation>
    <scope>NUCLEOTIDE SEQUENCE [LARGE SCALE GENOMIC DNA]</scope>
    <source>
        <strain evidence="11">Foug A</strain>
    </source>
</reference>
<evidence type="ECO:0000259" key="9">
    <source>
        <dbReference type="PROSITE" id="PS50192"/>
    </source>
</evidence>
<comment type="subcellular location">
    <subcellularLocation>
        <location evidence="1">Membrane</location>
        <topology evidence="1">Single-pass type IV membrane protein</topology>
    </subcellularLocation>
</comment>
<dbReference type="PANTHER" id="PTHR19957">
    <property type="entry name" value="SYNTAXIN"/>
    <property type="match status" value="1"/>
</dbReference>
<dbReference type="GO" id="GO:0048278">
    <property type="term" value="P:vesicle docking"/>
    <property type="evidence" value="ECO:0007669"/>
    <property type="project" value="TreeGrafter"/>
</dbReference>
<evidence type="ECO:0000256" key="7">
    <source>
        <dbReference type="SAM" id="MobiDB-lite"/>
    </source>
</evidence>
<feature type="region of interest" description="Disordered" evidence="7">
    <location>
        <begin position="9"/>
        <end position="39"/>
    </location>
</feature>
<dbReference type="PANTHER" id="PTHR19957:SF307">
    <property type="entry name" value="PROTEIN SSO1-RELATED"/>
    <property type="match status" value="1"/>
</dbReference>
<dbReference type="PROSITE" id="PS50192">
    <property type="entry name" value="T_SNARE"/>
    <property type="match status" value="1"/>
</dbReference>
<evidence type="ECO:0000313" key="10">
    <source>
        <dbReference type="EMBL" id="KIM55868.1"/>
    </source>
</evidence>
<accession>A0A0C2Z204</accession>
<dbReference type="InterPro" id="IPR006011">
    <property type="entry name" value="Syntaxin_N"/>
</dbReference>
<keyword evidence="6 8" id="KW-0472">Membrane</keyword>
<dbReference type="SMART" id="SM00503">
    <property type="entry name" value="SynN"/>
    <property type="match status" value="1"/>
</dbReference>
<dbReference type="Pfam" id="PF05739">
    <property type="entry name" value="SNARE"/>
    <property type="match status" value="1"/>
</dbReference>
<proteinExistence type="inferred from homology"/>
<dbReference type="InParanoid" id="A0A0C2Z204"/>
<reference evidence="10 11" key="1">
    <citation type="submission" date="2014-04" db="EMBL/GenBank/DDBJ databases">
        <authorList>
            <consortium name="DOE Joint Genome Institute"/>
            <person name="Kuo A."/>
            <person name="Kohler A."/>
            <person name="Nagy L.G."/>
            <person name="Floudas D."/>
            <person name="Copeland A."/>
            <person name="Barry K.W."/>
            <person name="Cichocki N."/>
            <person name="Veneault-Fourrey C."/>
            <person name="LaButti K."/>
            <person name="Lindquist E.A."/>
            <person name="Lipzen A."/>
            <person name="Lundell T."/>
            <person name="Morin E."/>
            <person name="Murat C."/>
            <person name="Sun H."/>
            <person name="Tunlid A."/>
            <person name="Henrissat B."/>
            <person name="Grigoriev I.V."/>
            <person name="Hibbett D.S."/>
            <person name="Martin F."/>
            <person name="Nordberg H.P."/>
            <person name="Cantor M.N."/>
            <person name="Hua S.X."/>
        </authorList>
    </citation>
    <scope>NUCLEOTIDE SEQUENCE [LARGE SCALE GENOMIC DNA]</scope>
    <source>
        <strain evidence="10 11">Foug A</strain>
    </source>
</reference>
<dbReference type="SUPFAM" id="SSF47661">
    <property type="entry name" value="t-snare proteins"/>
    <property type="match status" value="1"/>
</dbReference>
<dbReference type="Pfam" id="PF00804">
    <property type="entry name" value="Syntaxin"/>
    <property type="match status" value="1"/>
</dbReference>
<dbReference type="GO" id="GO:0005484">
    <property type="term" value="F:SNAP receptor activity"/>
    <property type="evidence" value="ECO:0007669"/>
    <property type="project" value="TreeGrafter"/>
</dbReference>
<gene>
    <name evidence="10" type="ORF">SCLCIDRAFT_133743</name>
</gene>
<evidence type="ECO:0000256" key="3">
    <source>
        <dbReference type="ARBA" id="ARBA00022692"/>
    </source>
</evidence>
<comment type="similarity">
    <text evidence="2">Belongs to the syntaxin family.</text>
</comment>
<dbReference type="STRING" id="1036808.A0A0C2Z204"/>
<dbReference type="GO" id="GO:0006886">
    <property type="term" value="P:intracellular protein transport"/>
    <property type="evidence" value="ECO:0007669"/>
    <property type="project" value="TreeGrafter"/>
</dbReference>